<dbReference type="InterPro" id="IPR057326">
    <property type="entry name" value="KR_dom"/>
</dbReference>
<proteinExistence type="inferred from homology"/>
<dbReference type="Proteomes" id="UP001272242">
    <property type="component" value="Unassembled WGS sequence"/>
</dbReference>
<evidence type="ECO:0000259" key="4">
    <source>
        <dbReference type="SMART" id="SM00822"/>
    </source>
</evidence>
<dbReference type="RefSeq" id="WP_320684763.1">
    <property type="nucleotide sequence ID" value="NZ_JAXBLV010000002.1"/>
</dbReference>
<evidence type="ECO:0000256" key="2">
    <source>
        <dbReference type="ARBA" id="ARBA00023002"/>
    </source>
</evidence>
<evidence type="ECO:0000313" key="6">
    <source>
        <dbReference type="Proteomes" id="UP001272242"/>
    </source>
</evidence>
<dbReference type="PRINTS" id="PR00080">
    <property type="entry name" value="SDRFAMILY"/>
</dbReference>
<evidence type="ECO:0000256" key="1">
    <source>
        <dbReference type="ARBA" id="ARBA00006484"/>
    </source>
</evidence>
<organism evidence="5 6">
    <name type="scientific">Gemmata algarum</name>
    <dbReference type="NCBI Taxonomy" id="2975278"/>
    <lineage>
        <taxon>Bacteria</taxon>
        <taxon>Pseudomonadati</taxon>
        <taxon>Planctomycetota</taxon>
        <taxon>Planctomycetia</taxon>
        <taxon>Gemmatales</taxon>
        <taxon>Gemmataceae</taxon>
        <taxon>Gemmata</taxon>
    </lineage>
</organism>
<accession>A0ABU5EVS0</accession>
<dbReference type="InterPro" id="IPR036291">
    <property type="entry name" value="NAD(P)-bd_dom_sf"/>
</dbReference>
<dbReference type="SMART" id="SM00822">
    <property type="entry name" value="PKS_KR"/>
    <property type="match status" value="1"/>
</dbReference>
<dbReference type="PRINTS" id="PR00081">
    <property type="entry name" value="GDHRDH"/>
</dbReference>
<keyword evidence="2" id="KW-0560">Oxidoreductase</keyword>
<dbReference type="InterPro" id="IPR002347">
    <property type="entry name" value="SDR_fam"/>
</dbReference>
<name>A0ABU5EVS0_9BACT</name>
<protein>
    <submittedName>
        <fullName evidence="5">SDR family oxidoreductase</fullName>
    </submittedName>
</protein>
<dbReference type="PIRSF" id="PIRSF000126">
    <property type="entry name" value="11-beta-HSD1"/>
    <property type="match status" value="1"/>
</dbReference>
<evidence type="ECO:0000256" key="3">
    <source>
        <dbReference type="RuleBase" id="RU000363"/>
    </source>
</evidence>
<dbReference type="EMBL" id="JAXBLV010000002">
    <property type="protein sequence ID" value="MDY3557729.1"/>
    <property type="molecule type" value="Genomic_DNA"/>
</dbReference>
<gene>
    <name evidence="5" type="ORF">R5W23_002994</name>
</gene>
<dbReference type="PANTHER" id="PTHR44196">
    <property type="entry name" value="DEHYDROGENASE/REDUCTASE SDR FAMILY MEMBER 7B"/>
    <property type="match status" value="1"/>
</dbReference>
<dbReference type="SUPFAM" id="SSF51735">
    <property type="entry name" value="NAD(P)-binding Rossmann-fold domains"/>
    <property type="match status" value="1"/>
</dbReference>
<dbReference type="PANTHER" id="PTHR44196:SF2">
    <property type="entry name" value="SHORT-CHAIN DEHYDROGENASE-RELATED"/>
    <property type="match status" value="1"/>
</dbReference>
<dbReference type="Pfam" id="PF00106">
    <property type="entry name" value="adh_short"/>
    <property type="match status" value="1"/>
</dbReference>
<reference evidence="6" key="1">
    <citation type="journal article" date="2023" name="Mar. Drugs">
        <title>Gemmata algarum, a Novel Planctomycete Isolated from an Algal Mat, Displays Antimicrobial Activity.</title>
        <authorList>
            <person name="Kumar G."/>
            <person name="Kallscheuer N."/>
            <person name="Kashif M."/>
            <person name="Ahamad S."/>
            <person name="Jagadeeshwari U."/>
            <person name="Pannikurungottu S."/>
            <person name="Haufschild T."/>
            <person name="Kabuu M."/>
            <person name="Sasikala C."/>
            <person name="Jogler C."/>
            <person name="Ramana C."/>
        </authorList>
    </citation>
    <scope>NUCLEOTIDE SEQUENCE [LARGE SCALE GENOMIC DNA]</scope>
    <source>
        <strain evidence="6">JC673</strain>
    </source>
</reference>
<comment type="similarity">
    <text evidence="1 3">Belongs to the short-chain dehydrogenases/reductases (SDR) family.</text>
</comment>
<sequence length="265" mass="27492">MSTAPAARPVALVTGASAGIGAELARLLAPDHDLVLTARRTEQLQALAEELTRAHGAACRVLPADLSEPGAARHLFEAVRAAGGGIEVLVNNAGFGDVGAFAGAEPGKLLRMVQVNVTALTELTALFLPELVARGRGHVLNVGSVAGFQPGPFMAVYYATKAYVNSFSEALHSELLGTGVTVTVLCPGPVATEFLTVAGAETGGFSAGQALSARAVAEVGLRAMKAGRRMVVPGWRNRLLLLLERFAPRGAVIRAVKLMLRRRAG</sequence>
<keyword evidence="6" id="KW-1185">Reference proteome</keyword>
<evidence type="ECO:0000313" key="5">
    <source>
        <dbReference type="EMBL" id="MDY3557729.1"/>
    </source>
</evidence>
<feature type="domain" description="Ketoreductase" evidence="4">
    <location>
        <begin position="9"/>
        <end position="193"/>
    </location>
</feature>
<comment type="caution">
    <text evidence="5">The sequence shown here is derived from an EMBL/GenBank/DDBJ whole genome shotgun (WGS) entry which is preliminary data.</text>
</comment>
<dbReference type="Gene3D" id="3.40.50.720">
    <property type="entry name" value="NAD(P)-binding Rossmann-like Domain"/>
    <property type="match status" value="1"/>
</dbReference>